<dbReference type="InterPro" id="IPR017452">
    <property type="entry name" value="GPCR_Rhodpsn_7TM"/>
</dbReference>
<gene>
    <name evidence="11" type="primary">LOC104989716</name>
</gene>
<accession>A0A6P3H995</accession>
<protein>
    <submittedName>
        <fullName evidence="11">Probable G-protein coupled receptor 141</fullName>
    </submittedName>
</protein>
<feature type="transmembrane region" description="Helical" evidence="8">
    <location>
        <begin position="101"/>
        <end position="124"/>
    </location>
</feature>
<dbReference type="GO" id="GO:0008142">
    <property type="term" value="F:oxysterol binding"/>
    <property type="evidence" value="ECO:0007669"/>
    <property type="project" value="InterPro"/>
</dbReference>
<evidence type="ECO:0000256" key="1">
    <source>
        <dbReference type="ARBA" id="ARBA00004141"/>
    </source>
</evidence>
<evidence type="ECO:0000259" key="9">
    <source>
        <dbReference type="PROSITE" id="PS50262"/>
    </source>
</evidence>
<dbReference type="RefSeq" id="XP_010839793.1">
    <property type="nucleotide sequence ID" value="XM_010841491.1"/>
</dbReference>
<dbReference type="Pfam" id="PF00001">
    <property type="entry name" value="7tm_1"/>
    <property type="match status" value="1"/>
</dbReference>
<dbReference type="Gene3D" id="1.20.1070.10">
    <property type="entry name" value="Rhodopsin 7-helix transmembrane proteins"/>
    <property type="match status" value="1"/>
</dbReference>
<feature type="transmembrane region" description="Helical" evidence="8">
    <location>
        <begin position="272"/>
        <end position="292"/>
    </location>
</feature>
<dbReference type="InterPro" id="IPR000276">
    <property type="entry name" value="GPCR_Rhodpsn"/>
</dbReference>
<keyword evidence="7" id="KW-0807">Transducer</keyword>
<keyword evidence="5 8" id="KW-0472">Membrane</keyword>
<feature type="domain" description="G-protein coupled receptors family 1 profile" evidence="9">
    <location>
        <begin position="41"/>
        <end position="252"/>
    </location>
</feature>
<dbReference type="Proteomes" id="UP000515208">
    <property type="component" value="Unplaced"/>
</dbReference>
<feature type="transmembrane region" description="Helical" evidence="8">
    <location>
        <begin position="26"/>
        <end position="51"/>
    </location>
</feature>
<dbReference type="FunFam" id="1.20.1070.10:FF:000376">
    <property type="entry name" value="probable G-protein coupled receptor 141"/>
    <property type="match status" value="1"/>
</dbReference>
<evidence type="ECO:0000313" key="10">
    <source>
        <dbReference type="Proteomes" id="UP000515208"/>
    </source>
</evidence>
<dbReference type="SUPFAM" id="SSF81321">
    <property type="entry name" value="Family A G protein-coupled receptor-like"/>
    <property type="match status" value="1"/>
</dbReference>
<evidence type="ECO:0000256" key="4">
    <source>
        <dbReference type="ARBA" id="ARBA00023040"/>
    </source>
</evidence>
<keyword evidence="10" id="KW-1185">Reference proteome</keyword>
<evidence type="ECO:0000256" key="2">
    <source>
        <dbReference type="ARBA" id="ARBA00022692"/>
    </source>
</evidence>
<dbReference type="OrthoDB" id="9947118at2759"/>
<evidence type="ECO:0000256" key="5">
    <source>
        <dbReference type="ARBA" id="ARBA00023136"/>
    </source>
</evidence>
<name>A0A6P3H995_BISBB</name>
<feature type="transmembrane region" description="Helical" evidence="8">
    <location>
        <begin position="234"/>
        <end position="252"/>
    </location>
</feature>
<dbReference type="GO" id="GO:0004930">
    <property type="term" value="F:G protein-coupled receptor activity"/>
    <property type="evidence" value="ECO:0007669"/>
    <property type="project" value="UniProtKB-KW"/>
</dbReference>
<evidence type="ECO:0000256" key="8">
    <source>
        <dbReference type="SAM" id="Phobius"/>
    </source>
</evidence>
<keyword evidence="4" id="KW-0297">G-protein coupled receptor</keyword>
<dbReference type="KEGG" id="bbis:104989716"/>
<evidence type="ECO:0000256" key="7">
    <source>
        <dbReference type="ARBA" id="ARBA00023224"/>
    </source>
</evidence>
<organism evidence="10 11">
    <name type="scientific">Bison bison bison</name>
    <name type="common">North American plains bison</name>
    <dbReference type="NCBI Taxonomy" id="43346"/>
    <lineage>
        <taxon>Eukaryota</taxon>
        <taxon>Metazoa</taxon>
        <taxon>Chordata</taxon>
        <taxon>Craniata</taxon>
        <taxon>Vertebrata</taxon>
        <taxon>Euteleostomi</taxon>
        <taxon>Mammalia</taxon>
        <taxon>Eutheria</taxon>
        <taxon>Laurasiatheria</taxon>
        <taxon>Artiodactyla</taxon>
        <taxon>Ruminantia</taxon>
        <taxon>Pecora</taxon>
        <taxon>Bovidae</taxon>
        <taxon>Bovinae</taxon>
        <taxon>Bison</taxon>
    </lineage>
</organism>
<dbReference type="AlphaFoldDB" id="A0A6P3H995"/>
<dbReference type="InterPro" id="IPR047160">
    <property type="entry name" value="GP183-like"/>
</dbReference>
<feature type="transmembrane region" description="Helical" evidence="8">
    <location>
        <begin position="58"/>
        <end position="81"/>
    </location>
</feature>
<keyword evidence="2 8" id="KW-0812">Transmembrane</keyword>
<dbReference type="GeneID" id="104989716"/>
<feature type="transmembrane region" description="Helical" evidence="8">
    <location>
        <begin position="186"/>
        <end position="214"/>
    </location>
</feature>
<dbReference type="PROSITE" id="PS50262">
    <property type="entry name" value="G_PROTEIN_RECEP_F1_2"/>
    <property type="match status" value="1"/>
</dbReference>
<sequence length="293" mass="34209">MELTNVTTLSNTSNTDLSRCDRHCRMILISLYSVVLLGGAAGAIAMSYMMLKRNSQSIVATIVLNIIVLHSILLFSLPFRLSYYVLVVWEFGSFTCRLVSGIIYGHMYFTFVFYVAIIISRLLLYFKKLQTQFQKYHVVVLSIIIWLVGSVIFLPIFFLQYGTNPSYSEQQCFEFYKDLKRKEFIILNYSMIVIMMTTVVTLFLIQMWVIVQLVKALWPDMWTHQEYRAQIKSFFFLLIIVVCFIPHHAFRIHFIQHYSETEDSELVRYNEIFVALTTACCLDMLCFVGGVIH</sequence>
<dbReference type="PANTHER" id="PTHR24237">
    <property type="entry name" value="G-PROTEIN COUPLED RECEPTOR"/>
    <property type="match status" value="1"/>
</dbReference>
<proteinExistence type="predicted"/>
<feature type="transmembrane region" description="Helical" evidence="8">
    <location>
        <begin position="136"/>
        <end position="158"/>
    </location>
</feature>
<reference evidence="11" key="1">
    <citation type="submission" date="2025-08" db="UniProtKB">
        <authorList>
            <consortium name="RefSeq"/>
        </authorList>
    </citation>
    <scope>IDENTIFICATION</scope>
    <source>
        <tissue evidence="11">Blood</tissue>
    </source>
</reference>
<keyword evidence="3 8" id="KW-1133">Transmembrane helix</keyword>
<dbReference type="GO" id="GO:0016020">
    <property type="term" value="C:membrane"/>
    <property type="evidence" value="ECO:0007669"/>
    <property type="project" value="UniProtKB-SubCell"/>
</dbReference>
<keyword evidence="6 11" id="KW-0675">Receptor</keyword>
<dbReference type="PANTHER" id="PTHR24237:SF40">
    <property type="entry name" value="G PROTEIN-COUPLED RECEPTOR 141B"/>
    <property type="match status" value="1"/>
</dbReference>
<evidence type="ECO:0000313" key="11">
    <source>
        <dbReference type="RefSeq" id="XP_010839793.1"/>
    </source>
</evidence>
<comment type="subcellular location">
    <subcellularLocation>
        <location evidence="1">Membrane</location>
        <topology evidence="1">Multi-pass membrane protein</topology>
    </subcellularLocation>
</comment>
<evidence type="ECO:0000256" key="6">
    <source>
        <dbReference type="ARBA" id="ARBA00023170"/>
    </source>
</evidence>
<evidence type="ECO:0000256" key="3">
    <source>
        <dbReference type="ARBA" id="ARBA00022989"/>
    </source>
</evidence>